<dbReference type="EMBL" id="KQ086170">
    <property type="protein sequence ID" value="KLO06954.1"/>
    <property type="molecule type" value="Genomic_DNA"/>
</dbReference>
<accession>A0A0H2R539</accession>
<protein>
    <submittedName>
        <fullName evidence="1">Uncharacterized protein</fullName>
    </submittedName>
</protein>
<keyword evidence="2" id="KW-1185">Reference proteome</keyword>
<dbReference type="Proteomes" id="UP000053477">
    <property type="component" value="Unassembled WGS sequence"/>
</dbReference>
<gene>
    <name evidence="1" type="ORF">SCHPADRAFT_672118</name>
</gene>
<sequence>MTKEETETTSLEVQTWRTEKASLSEILRPTYLSLHLIASSFRQNCPRSGVLLGQRHLHASQQITSIHRRSCSATIFLRLSGHVNSCHRHVGLSPLGSWMAEVGKEGWYEPWEEVLVDEEVG</sequence>
<evidence type="ECO:0000313" key="2">
    <source>
        <dbReference type="Proteomes" id="UP000053477"/>
    </source>
</evidence>
<organism evidence="1 2">
    <name type="scientific">Schizopora paradoxa</name>
    <dbReference type="NCBI Taxonomy" id="27342"/>
    <lineage>
        <taxon>Eukaryota</taxon>
        <taxon>Fungi</taxon>
        <taxon>Dikarya</taxon>
        <taxon>Basidiomycota</taxon>
        <taxon>Agaricomycotina</taxon>
        <taxon>Agaricomycetes</taxon>
        <taxon>Hymenochaetales</taxon>
        <taxon>Schizoporaceae</taxon>
        <taxon>Schizopora</taxon>
    </lineage>
</organism>
<dbReference type="AlphaFoldDB" id="A0A0H2R539"/>
<reference evidence="1 2" key="1">
    <citation type="submission" date="2015-04" db="EMBL/GenBank/DDBJ databases">
        <title>Complete genome sequence of Schizopora paradoxa KUC8140, a cosmopolitan wood degrader in East Asia.</title>
        <authorList>
            <consortium name="DOE Joint Genome Institute"/>
            <person name="Min B."/>
            <person name="Park H."/>
            <person name="Jang Y."/>
            <person name="Kim J.-J."/>
            <person name="Kim K.H."/>
            <person name="Pangilinan J."/>
            <person name="Lipzen A."/>
            <person name="Riley R."/>
            <person name="Grigoriev I.V."/>
            <person name="Spatafora J.W."/>
            <person name="Choi I.-G."/>
        </authorList>
    </citation>
    <scope>NUCLEOTIDE SEQUENCE [LARGE SCALE GENOMIC DNA]</scope>
    <source>
        <strain evidence="1 2">KUC8140</strain>
    </source>
</reference>
<proteinExistence type="predicted"/>
<name>A0A0H2R539_9AGAM</name>
<evidence type="ECO:0000313" key="1">
    <source>
        <dbReference type="EMBL" id="KLO06954.1"/>
    </source>
</evidence>
<dbReference type="InParanoid" id="A0A0H2R539"/>